<dbReference type="Pfam" id="PF25273">
    <property type="entry name" value="DUF7869"/>
    <property type="match status" value="1"/>
</dbReference>
<name>A0ABQ8SVA5_PERAM</name>
<keyword evidence="4" id="KW-1185">Reference proteome</keyword>
<accession>A0ABQ8SVA5</accession>
<protein>
    <recommendedName>
        <fullName evidence="2">DUF7869 domain-containing protein</fullName>
    </recommendedName>
</protein>
<evidence type="ECO:0000313" key="3">
    <source>
        <dbReference type="EMBL" id="KAJ4437660.1"/>
    </source>
</evidence>
<dbReference type="EMBL" id="JAJSOF020000021">
    <property type="protein sequence ID" value="KAJ4437660.1"/>
    <property type="molecule type" value="Genomic_DNA"/>
</dbReference>
<feature type="domain" description="DUF7869" evidence="2">
    <location>
        <begin position="305"/>
        <end position="466"/>
    </location>
</feature>
<dbReference type="PANTHER" id="PTHR10773:SF19">
    <property type="match status" value="1"/>
</dbReference>
<evidence type="ECO:0000256" key="1">
    <source>
        <dbReference type="SAM" id="MobiDB-lite"/>
    </source>
</evidence>
<proteinExistence type="predicted"/>
<organism evidence="3 4">
    <name type="scientific">Periplaneta americana</name>
    <name type="common">American cockroach</name>
    <name type="synonym">Blatta americana</name>
    <dbReference type="NCBI Taxonomy" id="6978"/>
    <lineage>
        <taxon>Eukaryota</taxon>
        <taxon>Metazoa</taxon>
        <taxon>Ecdysozoa</taxon>
        <taxon>Arthropoda</taxon>
        <taxon>Hexapoda</taxon>
        <taxon>Insecta</taxon>
        <taxon>Pterygota</taxon>
        <taxon>Neoptera</taxon>
        <taxon>Polyneoptera</taxon>
        <taxon>Dictyoptera</taxon>
        <taxon>Blattodea</taxon>
        <taxon>Blattoidea</taxon>
        <taxon>Blattidae</taxon>
        <taxon>Blattinae</taxon>
        <taxon>Periplaneta</taxon>
    </lineage>
</organism>
<reference evidence="3 4" key="1">
    <citation type="journal article" date="2022" name="Allergy">
        <title>Genome assembly and annotation of Periplaneta americana reveal a comprehensive cockroach allergen profile.</title>
        <authorList>
            <person name="Wang L."/>
            <person name="Xiong Q."/>
            <person name="Saelim N."/>
            <person name="Wang L."/>
            <person name="Nong W."/>
            <person name="Wan A.T."/>
            <person name="Shi M."/>
            <person name="Liu X."/>
            <person name="Cao Q."/>
            <person name="Hui J.H.L."/>
            <person name="Sookrung N."/>
            <person name="Leung T.F."/>
            <person name="Tungtrongchitr A."/>
            <person name="Tsui S.K.W."/>
        </authorList>
    </citation>
    <scope>NUCLEOTIDE SEQUENCE [LARGE SCALE GENOMIC DNA]</scope>
    <source>
        <strain evidence="3">PWHHKU_190912</strain>
    </source>
</reference>
<dbReference type="Proteomes" id="UP001148838">
    <property type="component" value="Unassembled WGS sequence"/>
</dbReference>
<dbReference type="PANTHER" id="PTHR10773">
    <property type="entry name" value="DNA-DIRECTED RNA POLYMERASES I, II, AND III SUBUNIT RPABC2"/>
    <property type="match status" value="1"/>
</dbReference>
<feature type="region of interest" description="Disordered" evidence="1">
    <location>
        <begin position="1"/>
        <end position="23"/>
    </location>
</feature>
<evidence type="ECO:0000313" key="4">
    <source>
        <dbReference type="Proteomes" id="UP001148838"/>
    </source>
</evidence>
<dbReference type="InterPro" id="IPR057191">
    <property type="entry name" value="DUF7869"/>
</dbReference>
<gene>
    <name evidence="3" type="ORF">ANN_17805</name>
</gene>
<comment type="caution">
    <text evidence="3">The sequence shown here is derived from an EMBL/GenBank/DDBJ whole genome shotgun (WGS) entry which is preliminary data.</text>
</comment>
<evidence type="ECO:0000259" key="2">
    <source>
        <dbReference type="Pfam" id="PF25273"/>
    </source>
</evidence>
<sequence>MDSGDEDVEFVGGKRKANPRDWKDNKAKRLRAEGKAYINRKGETKLERRTGSLCRCKRNCLKFITEPVRQRILENFNLYGDQNAQDAYLQSLIKVTSVERKRGQSDKLTRNFNFHYEVHVGEVVKVVCREAFASLHGIGVKRIRRVAVLKAEARSPKDMRGQHQRRGNVKPDEVIEGIDDHIKSFPYKVAHYEGCGRKRRYLSSEFLNFNYGFGRPRCDVCTTCEELSAKIELESNPTLIRQFTNELKVHKMRAKSFYRELKTGTELAKCTEDIEVICFDFKQNMPYPNLPTTDVFYSRQMWMYVMSIYSGKKSQSIMYCWPETEAKRGANEVVSLVHHYMQAFVPDSVKKLFVFTDGCRGQNHNLTMLKFWQSQVLNGRFQEIRHHFPQRGHSYLPCDRHFGVLERMQRKVDKTEHYEEWMTMINERFTVVDVKGFMIKDYVSALGVPYFKKVVTSKGYKFQITKYKKFVFREQHKDSVEACMTISFPEGEKFQLVKPGIKTVPMPTEPLYTAMLPINANKLKDVLKLTKYITKQSALVYYRKLIATTNTTADDE</sequence>